<dbReference type="NCBIfam" id="TIGR01906">
    <property type="entry name" value="integ_TIGR01906"/>
    <property type="match status" value="1"/>
</dbReference>
<reference evidence="2 3" key="1">
    <citation type="submission" date="2021-04" db="EMBL/GenBank/DDBJ databases">
        <title>Complete genome sequence of a novel Streptococcus species.</title>
        <authorList>
            <person name="Teng J.L.L."/>
        </authorList>
    </citation>
    <scope>NUCLEOTIDE SEQUENCE [LARGE SCALE GENOMIC DNA]</scope>
    <source>
        <strain evidence="2 3">HKU75</strain>
    </source>
</reference>
<keyword evidence="1" id="KW-0812">Transmembrane</keyword>
<keyword evidence="1" id="KW-1133">Transmembrane helix</keyword>
<dbReference type="InterPro" id="IPR010178">
    <property type="entry name" value="Lit"/>
</dbReference>
<dbReference type="Proteomes" id="UP000677616">
    <property type="component" value="Chromosome"/>
</dbReference>
<feature type="transmembrane region" description="Helical" evidence="1">
    <location>
        <begin position="125"/>
        <end position="151"/>
    </location>
</feature>
<feature type="transmembrane region" description="Helical" evidence="1">
    <location>
        <begin position="7"/>
        <end position="30"/>
    </location>
</feature>
<dbReference type="Pfam" id="PF07314">
    <property type="entry name" value="Lit"/>
    <property type="match status" value="1"/>
</dbReference>
<evidence type="ECO:0000313" key="2">
    <source>
        <dbReference type="EMBL" id="QUE54452.1"/>
    </source>
</evidence>
<protein>
    <submittedName>
        <fullName evidence="2">TIGR01906 family membrane protein</fullName>
    </submittedName>
</protein>
<accession>A0ABX7YLY3</accession>
<organism evidence="2 3">
    <name type="scientific">Streptococcus oriscaviae</name>
    <dbReference type="NCBI Taxonomy" id="2781599"/>
    <lineage>
        <taxon>Bacteria</taxon>
        <taxon>Bacillati</taxon>
        <taxon>Bacillota</taxon>
        <taxon>Bacilli</taxon>
        <taxon>Lactobacillales</taxon>
        <taxon>Streptococcaceae</taxon>
        <taxon>Streptococcus</taxon>
    </lineage>
</organism>
<evidence type="ECO:0000256" key="1">
    <source>
        <dbReference type="SAM" id="Phobius"/>
    </source>
</evidence>
<feature type="transmembrane region" description="Helical" evidence="1">
    <location>
        <begin position="179"/>
        <end position="201"/>
    </location>
</feature>
<sequence>MKTRLQQFAVILSILSGAILATIYLAWLFYPVEINVLNLEGIVYMKAADISYNFNVLLNYLTNPLVQVLEMPNFSSSADGLHHFEQVKWLFHLTQAIFVLTIPILVLFFKQVIQKGYGPLVQKGFIWAAVLPMLIGILGLLIGFDAFFVLFHQVLFVGDSTWLFNPATDPVIYILPQEFFLHCFVLFFLIYEVLCLSFVWLTRKK</sequence>
<dbReference type="RefSeq" id="WP_212571099.1">
    <property type="nucleotide sequence ID" value="NZ_CP073084.1"/>
</dbReference>
<proteinExistence type="predicted"/>
<evidence type="ECO:0000313" key="3">
    <source>
        <dbReference type="Proteomes" id="UP000677616"/>
    </source>
</evidence>
<keyword evidence="3" id="KW-1185">Reference proteome</keyword>
<name>A0ABX7YLY3_9STRE</name>
<dbReference type="EMBL" id="CP073084">
    <property type="protein sequence ID" value="QUE54452.1"/>
    <property type="molecule type" value="Genomic_DNA"/>
</dbReference>
<keyword evidence="1" id="KW-0472">Membrane</keyword>
<feature type="transmembrane region" description="Helical" evidence="1">
    <location>
        <begin position="89"/>
        <end position="113"/>
    </location>
</feature>
<gene>
    <name evidence="2" type="ORF">INT76_00715</name>
</gene>